<dbReference type="PANTHER" id="PTHR46579:SF1">
    <property type="entry name" value="F5_8 TYPE C DOMAIN-CONTAINING PROTEIN"/>
    <property type="match status" value="1"/>
</dbReference>
<dbReference type="OrthoDB" id="2404451at2759"/>
<feature type="non-terminal residue" evidence="1">
    <location>
        <position position="1"/>
    </location>
</feature>
<protein>
    <submittedName>
        <fullName evidence="1">Uncharacterized protein</fullName>
    </submittedName>
</protein>
<reference evidence="2" key="2">
    <citation type="submission" date="2015-01" db="EMBL/GenBank/DDBJ databases">
        <title>Evolutionary Origins and Diversification of the Mycorrhizal Mutualists.</title>
        <authorList>
            <consortium name="DOE Joint Genome Institute"/>
            <consortium name="Mycorrhizal Genomics Consortium"/>
            <person name="Kohler A."/>
            <person name="Kuo A."/>
            <person name="Nagy L.G."/>
            <person name="Floudas D."/>
            <person name="Copeland A."/>
            <person name="Barry K.W."/>
            <person name="Cichocki N."/>
            <person name="Veneault-Fourrey C."/>
            <person name="LaButti K."/>
            <person name="Lindquist E.A."/>
            <person name="Lipzen A."/>
            <person name="Lundell T."/>
            <person name="Morin E."/>
            <person name="Murat C."/>
            <person name="Riley R."/>
            <person name="Ohm R."/>
            <person name="Sun H."/>
            <person name="Tunlid A."/>
            <person name="Henrissat B."/>
            <person name="Grigoriev I.V."/>
            <person name="Hibbett D.S."/>
            <person name="Martin F."/>
        </authorList>
    </citation>
    <scope>NUCLEOTIDE SEQUENCE [LARGE SCALE GENOMIC DNA]</scope>
    <source>
        <strain evidence="2">MUT 4182</strain>
    </source>
</reference>
<dbReference type="STRING" id="1051891.A0A0C3QER3"/>
<accession>A0A0C3QER3</accession>
<dbReference type="HOGENOM" id="CLU_026593_0_0_1"/>
<keyword evidence="2" id="KW-1185">Reference proteome</keyword>
<name>A0A0C3QER3_9AGAM</name>
<evidence type="ECO:0000313" key="2">
    <source>
        <dbReference type="Proteomes" id="UP000054248"/>
    </source>
</evidence>
<gene>
    <name evidence="1" type="ORF">M407DRAFT_50963</name>
</gene>
<evidence type="ECO:0000313" key="1">
    <source>
        <dbReference type="EMBL" id="KIO23574.1"/>
    </source>
</evidence>
<dbReference type="PANTHER" id="PTHR46579">
    <property type="entry name" value="F5/8 TYPE C DOMAIN-CONTAINING PROTEIN-RELATED"/>
    <property type="match status" value="1"/>
</dbReference>
<organism evidence="1 2">
    <name type="scientific">Tulasnella calospora MUT 4182</name>
    <dbReference type="NCBI Taxonomy" id="1051891"/>
    <lineage>
        <taxon>Eukaryota</taxon>
        <taxon>Fungi</taxon>
        <taxon>Dikarya</taxon>
        <taxon>Basidiomycota</taxon>
        <taxon>Agaricomycotina</taxon>
        <taxon>Agaricomycetes</taxon>
        <taxon>Cantharellales</taxon>
        <taxon>Tulasnellaceae</taxon>
        <taxon>Tulasnella</taxon>
    </lineage>
</organism>
<dbReference type="EMBL" id="KN823081">
    <property type="protein sequence ID" value="KIO23574.1"/>
    <property type="molecule type" value="Genomic_DNA"/>
</dbReference>
<dbReference type="AlphaFoldDB" id="A0A0C3QER3"/>
<proteinExistence type="predicted"/>
<sequence>KDHDSFTYIVVEELLHAALGVDAYDAFADEIFKLRIFCPWKCGDMPAAASAYTGGKNHGAIHPCRMCPIEGIRIAESSNLNHYIPITRPPGYPPSQFTLAALPLRNHTQWMQQAKAVDEAPTQAARRELSQQYGINHTAIATKLPGFELPWSVPYEFLHLLDNTAKNYVDHISGGFKEIGRGVESYVIPPAIWKEIGLATVLSNATIPSAFGRSIPNIAEDRTYFTAEAYLVWVTMYSRILLRGRFSEERYYKHWCLFISIIERCLDFSSTATERVRLRNDIHKWYSEYEK</sequence>
<dbReference type="Proteomes" id="UP000054248">
    <property type="component" value="Unassembled WGS sequence"/>
</dbReference>
<reference evidence="1 2" key="1">
    <citation type="submission" date="2014-04" db="EMBL/GenBank/DDBJ databases">
        <authorList>
            <consortium name="DOE Joint Genome Institute"/>
            <person name="Kuo A."/>
            <person name="Girlanda M."/>
            <person name="Perotto S."/>
            <person name="Kohler A."/>
            <person name="Nagy L.G."/>
            <person name="Floudas D."/>
            <person name="Copeland A."/>
            <person name="Barry K.W."/>
            <person name="Cichocki N."/>
            <person name="Veneault-Fourrey C."/>
            <person name="LaButti K."/>
            <person name="Lindquist E.A."/>
            <person name="Lipzen A."/>
            <person name="Lundell T."/>
            <person name="Morin E."/>
            <person name="Murat C."/>
            <person name="Sun H."/>
            <person name="Tunlid A."/>
            <person name="Henrissat B."/>
            <person name="Grigoriev I.V."/>
            <person name="Hibbett D.S."/>
            <person name="Martin F."/>
            <person name="Nordberg H.P."/>
            <person name="Cantor M.N."/>
            <person name="Hua S.X."/>
        </authorList>
    </citation>
    <scope>NUCLEOTIDE SEQUENCE [LARGE SCALE GENOMIC DNA]</scope>
    <source>
        <strain evidence="1 2">MUT 4182</strain>
    </source>
</reference>
<feature type="non-terminal residue" evidence="1">
    <location>
        <position position="291"/>
    </location>
</feature>